<evidence type="ECO:0000313" key="3">
    <source>
        <dbReference type="Proteomes" id="UP000229390"/>
    </source>
</evidence>
<comment type="caution">
    <text evidence="2">The sequence shown here is derived from an EMBL/GenBank/DDBJ whole genome shotgun (WGS) entry which is preliminary data.</text>
</comment>
<protein>
    <recommendedName>
        <fullName evidence="4">Type 4 fimbrial biogenesis protein PilX N-terminal domain-containing protein</fullName>
    </recommendedName>
</protein>
<dbReference type="Proteomes" id="UP000229390">
    <property type="component" value="Unassembled WGS sequence"/>
</dbReference>
<reference evidence="3" key="1">
    <citation type="submission" date="2017-09" db="EMBL/GenBank/DDBJ databases">
        <title>Depth-based differentiation of microbial function through sediment-hosted aquifers and enrichment of novel symbionts in the deep terrestrial subsurface.</title>
        <authorList>
            <person name="Probst A.J."/>
            <person name="Ladd B."/>
            <person name="Jarett J.K."/>
            <person name="Geller-Mcgrath D.E."/>
            <person name="Sieber C.M.K."/>
            <person name="Emerson J.B."/>
            <person name="Anantharaman K."/>
            <person name="Thomas B.C."/>
            <person name="Malmstrom R."/>
            <person name="Stieglmeier M."/>
            <person name="Klingl A."/>
            <person name="Woyke T."/>
            <person name="Ryan C.M."/>
            <person name="Banfield J.F."/>
        </authorList>
    </citation>
    <scope>NUCLEOTIDE SEQUENCE [LARGE SCALE GENOMIC DNA]</scope>
</reference>
<name>A0A2M6T0N1_9BACT</name>
<feature type="transmembrane region" description="Helical" evidence="1">
    <location>
        <begin position="20"/>
        <end position="45"/>
    </location>
</feature>
<evidence type="ECO:0000256" key="1">
    <source>
        <dbReference type="SAM" id="Phobius"/>
    </source>
</evidence>
<accession>A0A2M6T0N1</accession>
<keyword evidence="1" id="KW-0472">Membrane</keyword>
<gene>
    <name evidence="2" type="ORF">COT34_01405</name>
</gene>
<keyword evidence="1" id="KW-1133">Transmembrane helix</keyword>
<keyword evidence="1" id="KW-0812">Transmembrane</keyword>
<evidence type="ECO:0008006" key="4">
    <source>
        <dbReference type="Google" id="ProtNLM"/>
    </source>
</evidence>
<dbReference type="AlphaFoldDB" id="A0A2M6T0N1"/>
<proteinExistence type="predicted"/>
<dbReference type="EMBL" id="PEYE01000026">
    <property type="protein sequence ID" value="PIS38879.1"/>
    <property type="molecule type" value="Genomic_DNA"/>
</dbReference>
<evidence type="ECO:0000313" key="2">
    <source>
        <dbReference type="EMBL" id="PIS38879.1"/>
    </source>
</evidence>
<organism evidence="2 3">
    <name type="scientific">Candidatus Nealsonbacteria bacterium CG08_land_8_20_14_0_20_43_11</name>
    <dbReference type="NCBI Taxonomy" id="1974706"/>
    <lineage>
        <taxon>Bacteria</taxon>
        <taxon>Candidatus Nealsoniibacteriota</taxon>
    </lineage>
</organism>
<sequence length="622" mass="66238">MVGEGRSPLSGAKEDKKNGFVALVIAVLVLVTMLSLAASMTILILNENKSSQNNLKALQSYYLAETGIEDSLYRIIKGKHYEATNIINLSGGIVNISVTDNGEEKIINSRGENNQAVRKVKTVLSTETTTIAFHYGAQVDKGGIAMANNAKVIGNIYSNGSIVGDGLTSEITGDAWVAGTVAATADQEWIVQNADFPFGIKSGTVYYLDTAQSFVPSVSKVINQVSLYLKKVGSPPDQTVRILTDNSGQPSNTSLGSGSLKASLVTSNYSWVSVSFDPPINLTSGTSYWIMIDVSRDDNNYWILGKDLTDGYASGSGKYSRDWSVANPVWNSVGGDLDFKTWMGGETPTFIDNVSVGTDVHANTITTCLIGRDAYYQIIDSQTTVSGSACSESNPHCHPNSPDPATKEMPISYGQIQEWEKAACCDSGSGCQTECVHTGNYSPAAGSSLGPIKIEGDLNFPGNSTDNPVIITGPVWVTGKITASNNAGIKLKPGLTAGYAIIADNPTNQASGGKIELSNNVVTTDSSNGGRLLFISTNTSTDSASPAINLYNNVNKDNPQSIIFSLQGLIKVENNAKFKEITGYAIRMENNSEIVYEEGLINSNFSSGPAGGWEIESWEEVE</sequence>